<evidence type="ECO:0000256" key="3">
    <source>
        <dbReference type="ARBA" id="ARBA00022552"/>
    </source>
</evidence>
<feature type="binding site" evidence="9">
    <location>
        <position position="55"/>
    </location>
    <ligand>
        <name>Mg(2+)</name>
        <dbReference type="ChEBI" id="CHEBI:18420"/>
    </ligand>
</feature>
<dbReference type="GO" id="GO:0008033">
    <property type="term" value="P:tRNA processing"/>
    <property type="evidence" value="ECO:0007669"/>
    <property type="project" value="UniProtKB-KW"/>
</dbReference>
<proteinExistence type="inferred from homology"/>
<evidence type="ECO:0000259" key="11">
    <source>
        <dbReference type="PROSITE" id="PS50137"/>
    </source>
</evidence>
<dbReference type="PANTHER" id="PTHR11207">
    <property type="entry name" value="RIBONUCLEASE III"/>
    <property type="match status" value="1"/>
</dbReference>
<evidence type="ECO:0000313" key="13">
    <source>
        <dbReference type="EMBL" id="TWT48888.1"/>
    </source>
</evidence>
<reference evidence="13 14" key="1">
    <citation type="submission" date="2019-02" db="EMBL/GenBank/DDBJ databases">
        <title>Deep-cultivation of Planctomycetes and their phenomic and genomic characterization uncovers novel biology.</title>
        <authorList>
            <person name="Wiegand S."/>
            <person name="Jogler M."/>
            <person name="Boedeker C."/>
            <person name="Pinto D."/>
            <person name="Vollmers J."/>
            <person name="Rivas-Marin E."/>
            <person name="Kohn T."/>
            <person name="Peeters S.H."/>
            <person name="Heuer A."/>
            <person name="Rast P."/>
            <person name="Oberbeckmann S."/>
            <person name="Bunk B."/>
            <person name="Jeske O."/>
            <person name="Meyerdierks A."/>
            <person name="Storesund J.E."/>
            <person name="Kallscheuer N."/>
            <person name="Luecker S."/>
            <person name="Lage O.M."/>
            <person name="Pohl T."/>
            <person name="Merkel B.J."/>
            <person name="Hornburger P."/>
            <person name="Mueller R.-W."/>
            <person name="Bruemmer F."/>
            <person name="Labrenz M."/>
            <person name="Spormann A.M."/>
            <person name="Op Den Camp H."/>
            <person name="Overmann J."/>
            <person name="Amann R."/>
            <person name="Jetten M.S.M."/>
            <person name="Mascher T."/>
            <person name="Medema M.H."/>
            <person name="Devos D.P."/>
            <person name="Kaster A.-K."/>
            <person name="Ovreas L."/>
            <person name="Rohde M."/>
            <person name="Galperin M.Y."/>
            <person name="Jogler C."/>
        </authorList>
    </citation>
    <scope>NUCLEOTIDE SEQUENCE [LARGE SCALE GENOMIC DNA]</scope>
    <source>
        <strain evidence="13 14">Pla111</strain>
    </source>
</reference>
<dbReference type="HAMAP" id="MF_00104">
    <property type="entry name" value="RNase_III"/>
    <property type="match status" value="1"/>
</dbReference>
<feature type="domain" description="DRBM" evidence="11">
    <location>
        <begin position="168"/>
        <end position="237"/>
    </location>
</feature>
<dbReference type="PROSITE" id="PS00517">
    <property type="entry name" value="RNASE_3_1"/>
    <property type="match status" value="1"/>
</dbReference>
<feature type="region of interest" description="Disordered" evidence="10">
    <location>
        <begin position="215"/>
        <end position="261"/>
    </location>
</feature>
<keyword evidence="9" id="KW-0699">rRNA-binding</keyword>
<dbReference type="FunFam" id="1.10.1520.10:FF:000001">
    <property type="entry name" value="Ribonuclease 3"/>
    <property type="match status" value="1"/>
</dbReference>
<keyword evidence="5 9" id="KW-0540">Nuclease</keyword>
<dbReference type="SUPFAM" id="SSF54768">
    <property type="entry name" value="dsRNA-binding domain-like"/>
    <property type="match status" value="1"/>
</dbReference>
<dbReference type="SMART" id="SM00535">
    <property type="entry name" value="RIBOc"/>
    <property type="match status" value="1"/>
</dbReference>
<dbReference type="SMART" id="SM00358">
    <property type="entry name" value="DSRM"/>
    <property type="match status" value="1"/>
</dbReference>
<comment type="catalytic activity">
    <reaction evidence="1 9">
        <text>Endonucleolytic cleavage to 5'-phosphomonoester.</text>
        <dbReference type="EC" id="3.1.26.3"/>
    </reaction>
</comment>
<dbReference type="GO" id="GO:0003725">
    <property type="term" value="F:double-stranded RNA binding"/>
    <property type="evidence" value="ECO:0007669"/>
    <property type="project" value="TreeGrafter"/>
</dbReference>
<dbReference type="Pfam" id="PF14622">
    <property type="entry name" value="Ribonucleas_3_3"/>
    <property type="match status" value="1"/>
</dbReference>
<dbReference type="InterPro" id="IPR011907">
    <property type="entry name" value="RNase_III"/>
</dbReference>
<sequence length="261" mass="28271">MNDSLSTNAPPAPASEFTECEAVLSYRFQRQELLLAALTHASGADHRLASNERMEFLGDAILGAVVCERLYHSFPDLLEGDLTKLKSVVVSRKTCAAVSHELGLERFLILGKGMTTAPNVPMGVLADVFESLVAAIYLDGGREAVEPFIDRTLGPHIEAAAADESGQNYKSLLQQAAQRDNQTTPAYRIVEEQGPDHEKSFLIEAHVAGRRFAPAWGKSKKSAEQRAAHNALSELRDEPPPHSAETVSIAAQPESDAPETD</sequence>
<comment type="subcellular location">
    <subcellularLocation>
        <location evidence="9">Cytoplasm</location>
    </subcellularLocation>
</comment>
<feature type="binding site" evidence="9">
    <location>
        <position position="130"/>
    </location>
    <ligand>
        <name>Mg(2+)</name>
        <dbReference type="ChEBI" id="CHEBI:18420"/>
    </ligand>
</feature>
<keyword evidence="3 9" id="KW-0698">rRNA processing</keyword>
<dbReference type="PANTHER" id="PTHR11207:SF0">
    <property type="entry name" value="RIBONUCLEASE 3"/>
    <property type="match status" value="1"/>
</dbReference>
<comment type="similarity">
    <text evidence="2">Belongs to the ribonuclease III family.</text>
</comment>
<evidence type="ECO:0000256" key="10">
    <source>
        <dbReference type="SAM" id="MobiDB-lite"/>
    </source>
</evidence>
<comment type="cofactor">
    <cofactor evidence="9">
        <name>Mg(2+)</name>
        <dbReference type="ChEBI" id="CHEBI:18420"/>
    </cofactor>
</comment>
<keyword evidence="14" id="KW-1185">Reference proteome</keyword>
<dbReference type="CDD" id="cd00593">
    <property type="entry name" value="RIBOc"/>
    <property type="match status" value="1"/>
</dbReference>
<dbReference type="Pfam" id="PF00035">
    <property type="entry name" value="dsrm"/>
    <property type="match status" value="1"/>
</dbReference>
<dbReference type="GO" id="GO:0010468">
    <property type="term" value="P:regulation of gene expression"/>
    <property type="evidence" value="ECO:0007669"/>
    <property type="project" value="TreeGrafter"/>
</dbReference>
<dbReference type="Gene3D" id="1.10.1520.10">
    <property type="entry name" value="Ribonuclease III domain"/>
    <property type="match status" value="1"/>
</dbReference>
<keyword evidence="9" id="KW-0819">tRNA processing</keyword>
<gene>
    <name evidence="9 13" type="primary">rnc</name>
    <name evidence="13" type="ORF">Pla111_06640</name>
</gene>
<dbReference type="GO" id="GO:0004525">
    <property type="term" value="F:ribonuclease III activity"/>
    <property type="evidence" value="ECO:0007669"/>
    <property type="project" value="UniProtKB-UniRule"/>
</dbReference>
<keyword evidence="4 9" id="KW-0507">mRNA processing</keyword>
<comment type="subunit">
    <text evidence="9">Homodimer.</text>
</comment>
<dbReference type="SUPFAM" id="SSF69065">
    <property type="entry name" value="RNase III domain-like"/>
    <property type="match status" value="1"/>
</dbReference>
<dbReference type="GO" id="GO:0046872">
    <property type="term" value="F:metal ion binding"/>
    <property type="evidence" value="ECO:0007669"/>
    <property type="project" value="UniProtKB-KW"/>
</dbReference>
<dbReference type="Gene3D" id="3.30.160.20">
    <property type="match status" value="1"/>
</dbReference>
<keyword evidence="8 9" id="KW-0694">RNA-binding</keyword>
<evidence type="ECO:0000256" key="1">
    <source>
        <dbReference type="ARBA" id="ARBA00000109"/>
    </source>
</evidence>
<dbReference type="CDD" id="cd10845">
    <property type="entry name" value="DSRM_RNAse_III_family"/>
    <property type="match status" value="1"/>
</dbReference>
<comment type="function">
    <text evidence="9">Digests double-stranded RNA. Involved in the processing of primary rRNA transcript to yield the immediate precursors to the large and small rRNAs (23S and 16S). Processes some mRNAs, and tRNAs when they are encoded in the rRNA operon. Processes pre-crRNA and tracrRNA of type II CRISPR loci if present in the organism.</text>
</comment>
<evidence type="ECO:0000313" key="14">
    <source>
        <dbReference type="Proteomes" id="UP000318995"/>
    </source>
</evidence>
<accession>A0A5C5WDC6</accession>
<name>A0A5C5WDC6_9BACT</name>
<evidence type="ECO:0000256" key="7">
    <source>
        <dbReference type="ARBA" id="ARBA00022801"/>
    </source>
</evidence>
<dbReference type="GO" id="GO:0005737">
    <property type="term" value="C:cytoplasm"/>
    <property type="evidence" value="ECO:0007669"/>
    <property type="project" value="UniProtKB-SubCell"/>
</dbReference>
<dbReference type="NCBIfam" id="TIGR02191">
    <property type="entry name" value="RNaseIII"/>
    <property type="match status" value="1"/>
</dbReference>
<comment type="caution">
    <text evidence="13">The sequence shown here is derived from an EMBL/GenBank/DDBJ whole genome shotgun (WGS) entry which is preliminary data.</text>
</comment>
<dbReference type="InterPro" id="IPR036389">
    <property type="entry name" value="RNase_III_sf"/>
</dbReference>
<dbReference type="OrthoDB" id="9805026at2"/>
<dbReference type="PROSITE" id="PS50142">
    <property type="entry name" value="RNASE_3_2"/>
    <property type="match status" value="1"/>
</dbReference>
<feature type="binding site" evidence="9">
    <location>
        <position position="127"/>
    </location>
    <ligand>
        <name>Mg(2+)</name>
        <dbReference type="ChEBI" id="CHEBI:18420"/>
    </ligand>
</feature>
<protein>
    <recommendedName>
        <fullName evidence="9">Ribonuclease 3</fullName>
        <ecNumber evidence="9">3.1.26.3</ecNumber>
    </recommendedName>
    <alternativeName>
        <fullName evidence="9">Ribonuclease III</fullName>
        <shortName evidence="9">RNase III</shortName>
    </alternativeName>
</protein>
<feature type="active site" evidence="9">
    <location>
        <position position="130"/>
    </location>
</feature>
<dbReference type="InterPro" id="IPR000999">
    <property type="entry name" value="RNase_III_dom"/>
</dbReference>
<dbReference type="Proteomes" id="UP000318995">
    <property type="component" value="Unassembled WGS sequence"/>
</dbReference>
<dbReference type="EMBL" id="SJPH01000001">
    <property type="protein sequence ID" value="TWT48888.1"/>
    <property type="molecule type" value="Genomic_DNA"/>
</dbReference>
<dbReference type="EC" id="3.1.26.3" evidence="9"/>
<dbReference type="GO" id="GO:0019843">
    <property type="term" value="F:rRNA binding"/>
    <property type="evidence" value="ECO:0007669"/>
    <property type="project" value="UniProtKB-KW"/>
</dbReference>
<keyword evidence="9" id="KW-0460">Magnesium</keyword>
<dbReference type="RefSeq" id="WP_146571288.1">
    <property type="nucleotide sequence ID" value="NZ_SJPH01000001.1"/>
</dbReference>
<evidence type="ECO:0000259" key="12">
    <source>
        <dbReference type="PROSITE" id="PS50142"/>
    </source>
</evidence>
<keyword evidence="7 9" id="KW-0378">Hydrolase</keyword>
<dbReference type="GO" id="GO:0006364">
    <property type="term" value="P:rRNA processing"/>
    <property type="evidence" value="ECO:0007669"/>
    <property type="project" value="UniProtKB-UniRule"/>
</dbReference>
<dbReference type="PROSITE" id="PS50137">
    <property type="entry name" value="DS_RBD"/>
    <property type="match status" value="1"/>
</dbReference>
<evidence type="ECO:0000256" key="4">
    <source>
        <dbReference type="ARBA" id="ARBA00022664"/>
    </source>
</evidence>
<dbReference type="InterPro" id="IPR014720">
    <property type="entry name" value="dsRBD_dom"/>
</dbReference>
<dbReference type="AlphaFoldDB" id="A0A5C5WDC6"/>
<evidence type="ECO:0000256" key="8">
    <source>
        <dbReference type="ARBA" id="ARBA00022884"/>
    </source>
</evidence>
<evidence type="ECO:0000256" key="5">
    <source>
        <dbReference type="ARBA" id="ARBA00022722"/>
    </source>
</evidence>
<keyword evidence="6 9" id="KW-0255">Endonuclease</keyword>
<keyword evidence="9" id="KW-0963">Cytoplasm</keyword>
<evidence type="ECO:0000256" key="2">
    <source>
        <dbReference type="ARBA" id="ARBA00010183"/>
    </source>
</evidence>
<evidence type="ECO:0000256" key="6">
    <source>
        <dbReference type="ARBA" id="ARBA00022759"/>
    </source>
</evidence>
<keyword evidence="9" id="KW-0479">Metal-binding</keyword>
<dbReference type="GO" id="GO:0006397">
    <property type="term" value="P:mRNA processing"/>
    <property type="evidence" value="ECO:0007669"/>
    <property type="project" value="UniProtKB-UniRule"/>
</dbReference>
<organism evidence="13 14">
    <name type="scientific">Botrimarina hoheduenensis</name>
    <dbReference type="NCBI Taxonomy" id="2528000"/>
    <lineage>
        <taxon>Bacteria</taxon>
        <taxon>Pseudomonadati</taxon>
        <taxon>Planctomycetota</taxon>
        <taxon>Planctomycetia</taxon>
        <taxon>Pirellulales</taxon>
        <taxon>Lacipirellulaceae</taxon>
        <taxon>Botrimarina</taxon>
    </lineage>
</organism>
<feature type="active site" evidence="9">
    <location>
        <position position="59"/>
    </location>
</feature>
<evidence type="ECO:0000256" key="9">
    <source>
        <dbReference type="HAMAP-Rule" id="MF_00104"/>
    </source>
</evidence>
<feature type="domain" description="RNase III" evidence="12">
    <location>
        <begin position="17"/>
        <end position="141"/>
    </location>
</feature>